<dbReference type="Gene3D" id="2.60.15.10">
    <property type="entry name" value="F0F1 ATP synthase delta/epsilon subunit, N-terminal"/>
    <property type="match status" value="1"/>
</dbReference>
<comment type="function">
    <text evidence="1">Produces ATP from ADP in the presence of a proton gradient across the membrane.</text>
</comment>
<evidence type="ECO:0000313" key="12">
    <source>
        <dbReference type="Proteomes" id="UP000297861"/>
    </source>
</evidence>
<keyword evidence="5 9" id="KW-0406">Ion transport</keyword>
<dbReference type="Proteomes" id="UP000297861">
    <property type="component" value="Unassembled WGS sequence"/>
</dbReference>
<protein>
    <submittedName>
        <fullName evidence="11">ATP synthase F1 subunit epsilon</fullName>
    </submittedName>
</protein>
<name>A0A4Y8KUE9_9BACT</name>
<comment type="caution">
    <text evidence="11">The sequence shown here is derived from an EMBL/GenBank/DDBJ whole genome shotgun (WGS) entry which is preliminary data.</text>
</comment>
<evidence type="ECO:0000256" key="5">
    <source>
        <dbReference type="ARBA" id="ARBA00023065"/>
    </source>
</evidence>
<sequence>MKELHLKIVSPEKILFEGSVQFVKLPGTEGEFSLLPDHAPLVSSLSKGEVVYEVQRGIDAVKVPIGGGFIEVNKNNVTVCAE</sequence>
<comment type="similarity">
    <text evidence="3 9">Belongs to the ATPase epsilon chain family.</text>
</comment>
<dbReference type="STRING" id="1121485.GCA_000426485_01601"/>
<keyword evidence="4 9" id="KW-0813">Transport</keyword>
<evidence type="ECO:0000313" key="11">
    <source>
        <dbReference type="EMBL" id="TFD92975.1"/>
    </source>
</evidence>
<dbReference type="AlphaFoldDB" id="A0A4Y8KUE9"/>
<dbReference type="RefSeq" id="WP_026625604.1">
    <property type="nucleotide sequence ID" value="NZ_JAWZLG010000074.1"/>
</dbReference>
<dbReference type="SUPFAM" id="SSF51344">
    <property type="entry name" value="Epsilon subunit of F1F0-ATP synthase N-terminal domain"/>
    <property type="match status" value="1"/>
</dbReference>
<organism evidence="11 12">
    <name type="scientific">Dysgonomonas capnocytophagoides</name>
    <dbReference type="NCBI Taxonomy" id="45254"/>
    <lineage>
        <taxon>Bacteria</taxon>
        <taxon>Pseudomonadati</taxon>
        <taxon>Bacteroidota</taxon>
        <taxon>Bacteroidia</taxon>
        <taxon>Bacteroidales</taxon>
        <taxon>Dysgonomonadaceae</taxon>
        <taxon>Dysgonomonas</taxon>
    </lineage>
</organism>
<comment type="subcellular location">
    <subcellularLocation>
        <location evidence="2">Endomembrane system</location>
        <topology evidence="2">Peripheral membrane protein</topology>
    </subcellularLocation>
</comment>
<dbReference type="PANTHER" id="PTHR13822:SF10">
    <property type="entry name" value="ATP SYNTHASE EPSILON CHAIN, CHLOROPLASTIC"/>
    <property type="match status" value="1"/>
</dbReference>
<evidence type="ECO:0000256" key="7">
    <source>
        <dbReference type="ARBA" id="ARBA00023196"/>
    </source>
</evidence>
<evidence type="ECO:0000256" key="9">
    <source>
        <dbReference type="RuleBase" id="RU003656"/>
    </source>
</evidence>
<evidence type="ECO:0000256" key="2">
    <source>
        <dbReference type="ARBA" id="ARBA00004184"/>
    </source>
</evidence>
<keyword evidence="8 9" id="KW-0066">ATP synthesis</keyword>
<accession>A0A4Y8KUE9</accession>
<dbReference type="InterPro" id="IPR001469">
    <property type="entry name" value="ATP_synth_F1_dsu/esu"/>
</dbReference>
<dbReference type="GO" id="GO:0046933">
    <property type="term" value="F:proton-transporting ATP synthase activity, rotational mechanism"/>
    <property type="evidence" value="ECO:0007669"/>
    <property type="project" value="InterPro"/>
</dbReference>
<reference evidence="11 12" key="1">
    <citation type="submission" date="2019-03" db="EMBL/GenBank/DDBJ databases">
        <title>San Antonio Military Medical Center submission to MRSN (WRAIR), pending publication.</title>
        <authorList>
            <person name="Blyth D.M."/>
            <person name="Mccarthy S.L."/>
            <person name="Schall S.E."/>
            <person name="Stam J.A."/>
            <person name="Ong A.C."/>
            <person name="Mcgann P.T."/>
        </authorList>
    </citation>
    <scope>NUCLEOTIDE SEQUENCE [LARGE SCALE GENOMIC DNA]</scope>
    <source>
        <strain evidence="11 12">MRSN571793</strain>
    </source>
</reference>
<dbReference type="GO" id="GO:0012505">
    <property type="term" value="C:endomembrane system"/>
    <property type="evidence" value="ECO:0007669"/>
    <property type="project" value="UniProtKB-SubCell"/>
</dbReference>
<dbReference type="InterPro" id="IPR036771">
    <property type="entry name" value="ATPsynth_dsu/esu_N"/>
</dbReference>
<dbReference type="EMBL" id="SOML01000015">
    <property type="protein sequence ID" value="TFD92975.1"/>
    <property type="molecule type" value="Genomic_DNA"/>
</dbReference>
<evidence type="ECO:0000256" key="4">
    <source>
        <dbReference type="ARBA" id="ARBA00022448"/>
    </source>
</evidence>
<evidence type="ECO:0000259" key="10">
    <source>
        <dbReference type="Pfam" id="PF02823"/>
    </source>
</evidence>
<evidence type="ECO:0000256" key="3">
    <source>
        <dbReference type="ARBA" id="ARBA00005712"/>
    </source>
</evidence>
<dbReference type="PANTHER" id="PTHR13822">
    <property type="entry name" value="ATP SYNTHASE DELTA/EPSILON CHAIN"/>
    <property type="match status" value="1"/>
</dbReference>
<feature type="domain" description="ATP synthase F1 complex delta/epsilon subunit N-terminal" evidence="10">
    <location>
        <begin position="4"/>
        <end position="82"/>
    </location>
</feature>
<dbReference type="GO" id="GO:0045259">
    <property type="term" value="C:proton-transporting ATP synthase complex"/>
    <property type="evidence" value="ECO:0007669"/>
    <property type="project" value="UniProtKB-KW"/>
</dbReference>
<evidence type="ECO:0000256" key="6">
    <source>
        <dbReference type="ARBA" id="ARBA00023136"/>
    </source>
</evidence>
<dbReference type="InterPro" id="IPR020546">
    <property type="entry name" value="ATP_synth_F1_dsu/esu_N"/>
</dbReference>
<dbReference type="NCBIfam" id="TIGR01216">
    <property type="entry name" value="ATP_synt_epsi"/>
    <property type="match status" value="1"/>
</dbReference>
<proteinExistence type="inferred from homology"/>
<keyword evidence="6" id="KW-0472">Membrane</keyword>
<keyword evidence="7 9" id="KW-0139">CF(1)</keyword>
<comment type="subunit">
    <text evidence="9">F-type ATPases have 2 components, CF(1) - the catalytic core - and CF(0) - the membrane proton channel. CF(1) has five subunits: alpha(3), beta(3), gamma(1), delta(1), epsilon(1). CF(0) has three main subunits: a, b and c.</text>
</comment>
<gene>
    <name evidence="11" type="primary">atpC</name>
    <name evidence="11" type="ORF">E2605_17830</name>
</gene>
<evidence type="ECO:0000256" key="8">
    <source>
        <dbReference type="ARBA" id="ARBA00023310"/>
    </source>
</evidence>
<dbReference type="CDD" id="cd12152">
    <property type="entry name" value="F1-ATPase_delta"/>
    <property type="match status" value="1"/>
</dbReference>
<dbReference type="Pfam" id="PF02823">
    <property type="entry name" value="ATP-synt_DE_N"/>
    <property type="match status" value="1"/>
</dbReference>
<evidence type="ECO:0000256" key="1">
    <source>
        <dbReference type="ARBA" id="ARBA00003543"/>
    </source>
</evidence>
<keyword evidence="12" id="KW-1185">Reference proteome</keyword>
<dbReference type="OrthoDB" id="5294255at2"/>